<feature type="compositionally biased region" description="Basic and acidic residues" evidence="1">
    <location>
        <begin position="1"/>
        <end position="17"/>
    </location>
</feature>
<evidence type="ECO:0000313" key="3">
    <source>
        <dbReference type="Proteomes" id="UP000325827"/>
    </source>
</evidence>
<proteinExistence type="predicted"/>
<dbReference type="RefSeq" id="WP_150447517.1">
    <property type="nucleotide sequence ID" value="NZ_VYSA01000001.1"/>
</dbReference>
<evidence type="ECO:0000256" key="1">
    <source>
        <dbReference type="SAM" id="MobiDB-lite"/>
    </source>
</evidence>
<gene>
    <name evidence="2" type="ORF">F6B43_03640</name>
</gene>
<protein>
    <submittedName>
        <fullName evidence="2">Uncharacterized protein</fullName>
    </submittedName>
</protein>
<sequence>MNDDTDPARAEALEIRTEPAAAAAAEGERSAFAVRRDPSLTSDDAGERSSRVGRGIAWVRPTDLIASGTARIAGRGINVQAELARRARRAPGQAYRATRNGVRDIRDRRAERTVADDASVFESFEVFESQDRRRSSSWVRPSGIGLG</sequence>
<name>A0A5J5J7I2_9MICO</name>
<reference evidence="3" key="1">
    <citation type="submission" date="2019-09" db="EMBL/GenBank/DDBJ databases">
        <title>Mumia zhuanghuii sp. nov. isolated from the intestinal contents of plateau pika (Ochotona curzoniae) in the Qinghai-Tibet plateau of China.</title>
        <authorList>
            <person name="Tian Z."/>
        </authorList>
    </citation>
    <scope>NUCLEOTIDE SEQUENCE [LARGE SCALE GENOMIC DNA]</scope>
    <source>
        <strain evidence="3">JCM 30598</strain>
    </source>
</reference>
<feature type="region of interest" description="Disordered" evidence="1">
    <location>
        <begin position="1"/>
        <end position="53"/>
    </location>
</feature>
<evidence type="ECO:0000313" key="2">
    <source>
        <dbReference type="EMBL" id="KAA9110743.1"/>
    </source>
</evidence>
<dbReference type="OrthoDB" id="3732531at2"/>
<dbReference type="AlphaFoldDB" id="A0A5J5J7I2"/>
<accession>A0A5J5J7I2</accession>
<dbReference type="Proteomes" id="UP000325827">
    <property type="component" value="Unassembled WGS sequence"/>
</dbReference>
<keyword evidence="3" id="KW-1185">Reference proteome</keyword>
<feature type="compositionally biased region" description="Basic and acidic residues" evidence="1">
    <location>
        <begin position="26"/>
        <end position="38"/>
    </location>
</feature>
<comment type="caution">
    <text evidence="2">The sequence shown here is derived from an EMBL/GenBank/DDBJ whole genome shotgun (WGS) entry which is preliminary data.</text>
</comment>
<dbReference type="EMBL" id="VYSA01000001">
    <property type="protein sequence ID" value="KAA9110743.1"/>
    <property type="molecule type" value="Genomic_DNA"/>
</dbReference>
<organism evidence="2 3">
    <name type="scientific">Microbacterium rhizomatis</name>
    <dbReference type="NCBI Taxonomy" id="1631477"/>
    <lineage>
        <taxon>Bacteria</taxon>
        <taxon>Bacillati</taxon>
        <taxon>Actinomycetota</taxon>
        <taxon>Actinomycetes</taxon>
        <taxon>Micrococcales</taxon>
        <taxon>Microbacteriaceae</taxon>
        <taxon>Microbacterium</taxon>
    </lineage>
</organism>